<dbReference type="PRINTS" id="PR00359">
    <property type="entry name" value="BP450"/>
</dbReference>
<dbReference type="InterPro" id="IPR001128">
    <property type="entry name" value="Cyt_P450"/>
</dbReference>
<dbReference type="InterPro" id="IPR036396">
    <property type="entry name" value="Cyt_P450_sf"/>
</dbReference>
<dbReference type="KEGG" id="sbae:DSM104329_03675"/>
<accession>A0A9E7C197</accession>
<dbReference type="GO" id="GO:0005506">
    <property type="term" value="F:iron ion binding"/>
    <property type="evidence" value="ECO:0007669"/>
    <property type="project" value="InterPro"/>
</dbReference>
<sequence length="432" mass="48325">MTDHAAAGTPALEGFDAWPPDEDTLRCPFRYFEEIRDQAPVYRYREPSPEGVVTYLVTGFEECASVLTRADVFVNDLSGVLPAFEANAVPSPRPGVPTFYEDRNVFFADGADHKVKRSWVLQLVERDRLESFRPMVEEVVDGLIDAFAADGRCDFRHQFTDPMALHVVRRIMGLPEQADPLIKRLSAVLSVADNNPAAPQELLDELRESWMGMLELCVELVERRHAEPVENDYVTDVVRLQVERDGALDPNALAKHLTVTIFGADHAMGGHLADMLARIGRDPQLQERLRADRSLIRQFMLEALRTESPVPWLFRQCVADATVGDVEIPAGSLVLVATIAGNHDPAEFPDPASFDVSRRNLERNQLTLGRGAHRCAGAQMARLQADVTVNKVLDRLRDIRLDEQRSDLRPEPSFGFRVPTAVHLTFTPEDSA</sequence>
<dbReference type="GO" id="GO:0004497">
    <property type="term" value="F:monooxygenase activity"/>
    <property type="evidence" value="ECO:0007669"/>
    <property type="project" value="InterPro"/>
</dbReference>
<dbReference type="Pfam" id="PF00067">
    <property type="entry name" value="p450"/>
    <property type="match status" value="1"/>
</dbReference>
<comment type="similarity">
    <text evidence="1">Belongs to the cytochrome P450 family.</text>
</comment>
<dbReference type="RefSeq" id="WP_259311317.1">
    <property type="nucleotide sequence ID" value="NZ_CP087164.1"/>
</dbReference>
<dbReference type="PANTHER" id="PTHR46696">
    <property type="entry name" value="P450, PUTATIVE (EUROFUNG)-RELATED"/>
    <property type="match status" value="1"/>
</dbReference>
<reference evidence="2" key="1">
    <citation type="journal article" date="2022" name="Int. J. Syst. Evol. Microbiol.">
        <title>Pseudomonas aegrilactucae sp. nov. and Pseudomonas morbosilactucae sp. nov., pathogens causing bacterial rot of lettuce in Japan.</title>
        <authorList>
            <person name="Sawada H."/>
            <person name="Fujikawa T."/>
            <person name="Satou M."/>
        </authorList>
    </citation>
    <scope>NUCLEOTIDE SEQUENCE</scope>
    <source>
        <strain evidence="2">0166_1</strain>
    </source>
</reference>
<evidence type="ECO:0000256" key="1">
    <source>
        <dbReference type="ARBA" id="ARBA00010617"/>
    </source>
</evidence>
<evidence type="ECO:0000313" key="2">
    <source>
        <dbReference type="EMBL" id="UGS37260.1"/>
    </source>
</evidence>
<gene>
    <name evidence="2" type="primary">eryF</name>
    <name evidence="2" type="ORF">DSM104329_03675</name>
</gene>
<protein>
    <submittedName>
        <fullName evidence="2">6-deoxyerythronolide B hydroxylase</fullName>
        <ecNumber evidence="2">1.14.15.35</ecNumber>
    </submittedName>
</protein>
<dbReference type="SUPFAM" id="SSF48264">
    <property type="entry name" value="Cytochrome P450"/>
    <property type="match status" value="1"/>
</dbReference>
<dbReference type="PANTHER" id="PTHR46696:SF1">
    <property type="entry name" value="CYTOCHROME P450 YJIB-RELATED"/>
    <property type="match status" value="1"/>
</dbReference>
<organism evidence="2 3">
    <name type="scientific">Capillimicrobium parvum</name>
    <dbReference type="NCBI Taxonomy" id="2884022"/>
    <lineage>
        <taxon>Bacteria</taxon>
        <taxon>Bacillati</taxon>
        <taxon>Actinomycetota</taxon>
        <taxon>Thermoleophilia</taxon>
        <taxon>Solirubrobacterales</taxon>
        <taxon>Capillimicrobiaceae</taxon>
        <taxon>Capillimicrobium</taxon>
    </lineage>
</organism>
<name>A0A9E7C197_9ACTN</name>
<dbReference type="GO" id="GO:0016705">
    <property type="term" value="F:oxidoreductase activity, acting on paired donors, with incorporation or reduction of molecular oxygen"/>
    <property type="evidence" value="ECO:0007669"/>
    <property type="project" value="InterPro"/>
</dbReference>
<dbReference type="InterPro" id="IPR002397">
    <property type="entry name" value="Cyt_P450_B"/>
</dbReference>
<dbReference type="Proteomes" id="UP001162834">
    <property type="component" value="Chromosome"/>
</dbReference>
<dbReference type="EMBL" id="CP087164">
    <property type="protein sequence ID" value="UGS37260.1"/>
    <property type="molecule type" value="Genomic_DNA"/>
</dbReference>
<proteinExistence type="inferred from homology"/>
<dbReference type="AlphaFoldDB" id="A0A9E7C197"/>
<keyword evidence="3" id="KW-1185">Reference proteome</keyword>
<keyword evidence="2" id="KW-0560">Oxidoreductase</keyword>
<dbReference type="GO" id="GO:0020037">
    <property type="term" value="F:heme binding"/>
    <property type="evidence" value="ECO:0007669"/>
    <property type="project" value="InterPro"/>
</dbReference>
<evidence type="ECO:0000313" key="3">
    <source>
        <dbReference type="Proteomes" id="UP001162834"/>
    </source>
</evidence>
<dbReference type="EC" id="1.14.15.35" evidence="2"/>
<dbReference type="Gene3D" id="1.10.630.10">
    <property type="entry name" value="Cytochrome P450"/>
    <property type="match status" value="1"/>
</dbReference>